<gene>
    <name evidence="1" type="ORF">CFOL_v3_10031</name>
</gene>
<dbReference type="InParanoid" id="A0A1Q3BEU5"/>
<dbReference type="OrthoDB" id="5544992at2759"/>
<dbReference type="PANTHER" id="PTHR34222">
    <property type="entry name" value="GAG_PRE-INTEGRS DOMAIN-CONTAINING PROTEIN"/>
    <property type="match status" value="1"/>
</dbReference>
<organism evidence="1 2">
    <name type="scientific">Cephalotus follicularis</name>
    <name type="common">Albany pitcher plant</name>
    <dbReference type="NCBI Taxonomy" id="3775"/>
    <lineage>
        <taxon>Eukaryota</taxon>
        <taxon>Viridiplantae</taxon>
        <taxon>Streptophyta</taxon>
        <taxon>Embryophyta</taxon>
        <taxon>Tracheophyta</taxon>
        <taxon>Spermatophyta</taxon>
        <taxon>Magnoliopsida</taxon>
        <taxon>eudicotyledons</taxon>
        <taxon>Gunneridae</taxon>
        <taxon>Pentapetalae</taxon>
        <taxon>rosids</taxon>
        <taxon>fabids</taxon>
        <taxon>Oxalidales</taxon>
        <taxon>Cephalotaceae</taxon>
        <taxon>Cephalotus</taxon>
    </lineage>
</organism>
<accession>A0A1Q3BEU5</accession>
<reference evidence="2" key="1">
    <citation type="submission" date="2016-04" db="EMBL/GenBank/DDBJ databases">
        <title>Cephalotus genome sequencing.</title>
        <authorList>
            <person name="Fukushima K."/>
            <person name="Hasebe M."/>
            <person name="Fang X."/>
        </authorList>
    </citation>
    <scope>NUCLEOTIDE SEQUENCE [LARGE SCALE GENOMIC DNA]</scope>
    <source>
        <strain evidence="2">cv. St1</strain>
    </source>
</reference>
<evidence type="ECO:0000313" key="1">
    <source>
        <dbReference type="EMBL" id="GAV66521.1"/>
    </source>
</evidence>
<evidence type="ECO:0000313" key="2">
    <source>
        <dbReference type="Proteomes" id="UP000187406"/>
    </source>
</evidence>
<keyword evidence="2" id="KW-1185">Reference proteome</keyword>
<protein>
    <submittedName>
        <fullName evidence="1">Uncharacterized protein</fullName>
    </submittedName>
</protein>
<dbReference type="AlphaFoldDB" id="A0A1Q3BEU5"/>
<dbReference type="PANTHER" id="PTHR34222:SF97">
    <property type="entry name" value="CATALYTIC REGION, PUTATIVE-RELATED"/>
    <property type="match status" value="1"/>
</dbReference>
<name>A0A1Q3BEU5_CEPFO</name>
<comment type="caution">
    <text evidence="1">The sequence shown here is derived from an EMBL/GenBank/DDBJ whole genome shotgun (WGS) entry which is preliminary data.</text>
</comment>
<dbReference type="EMBL" id="BDDD01000485">
    <property type="protein sequence ID" value="GAV66521.1"/>
    <property type="molecule type" value="Genomic_DNA"/>
</dbReference>
<dbReference type="Proteomes" id="UP000187406">
    <property type="component" value="Unassembled WGS sequence"/>
</dbReference>
<proteinExistence type="predicted"/>
<sequence>MGLNESYGGIKSQILMMIPLPTVGQAYSLISQEESHRGIIAGTNSQSDMSAVFYSNTNNFKIKDDNRCEHCKWTGCENENCYGLIGYPLGHKLYKGKKGGGFNSGNQKFTKSIEVPKKPMVNSNVSKSSTELILSNFLPK</sequence>